<feature type="domain" description="G-protein coupled receptors family 1 profile" evidence="11">
    <location>
        <begin position="32"/>
        <end position="412"/>
    </location>
</feature>
<proteinExistence type="inferred from homology"/>
<evidence type="ECO:0000313" key="13">
    <source>
        <dbReference type="Proteomes" id="UP000663889"/>
    </source>
</evidence>
<dbReference type="Gene3D" id="1.20.1070.10">
    <property type="entry name" value="Rhodopsin 7-helix transmembrane proteins"/>
    <property type="match status" value="2"/>
</dbReference>
<evidence type="ECO:0000256" key="6">
    <source>
        <dbReference type="ARBA" id="ARBA00023136"/>
    </source>
</evidence>
<evidence type="ECO:0000256" key="1">
    <source>
        <dbReference type="ARBA" id="ARBA00004651"/>
    </source>
</evidence>
<keyword evidence="7 9" id="KW-0675">Receptor</keyword>
<evidence type="ECO:0000256" key="4">
    <source>
        <dbReference type="ARBA" id="ARBA00022989"/>
    </source>
</evidence>
<accession>A0A815MMB6</accession>
<reference evidence="12" key="1">
    <citation type="submission" date="2021-02" db="EMBL/GenBank/DDBJ databases">
        <authorList>
            <person name="Nowell W R."/>
        </authorList>
    </citation>
    <scope>NUCLEOTIDE SEQUENCE</scope>
</reference>
<dbReference type="GO" id="GO:0045202">
    <property type="term" value="C:synapse"/>
    <property type="evidence" value="ECO:0007669"/>
    <property type="project" value="TreeGrafter"/>
</dbReference>
<dbReference type="EMBL" id="CAJNOU010004003">
    <property type="protein sequence ID" value="CAF1421581.1"/>
    <property type="molecule type" value="Genomic_DNA"/>
</dbReference>
<dbReference type="PANTHER" id="PTHR24247">
    <property type="entry name" value="5-HYDROXYTRYPTAMINE RECEPTOR"/>
    <property type="match status" value="1"/>
</dbReference>
<dbReference type="PROSITE" id="PS00237">
    <property type="entry name" value="G_PROTEIN_RECEP_F1_1"/>
    <property type="match status" value="1"/>
</dbReference>
<evidence type="ECO:0000256" key="10">
    <source>
        <dbReference type="SAM" id="Phobius"/>
    </source>
</evidence>
<gene>
    <name evidence="12" type="ORF">SEV965_LOCUS32330</name>
</gene>
<comment type="subcellular location">
    <subcellularLocation>
        <location evidence="1">Cell membrane</location>
        <topology evidence="1">Multi-pass membrane protein</topology>
    </subcellularLocation>
</comment>
<dbReference type="PROSITE" id="PS50262">
    <property type="entry name" value="G_PROTEIN_RECEP_F1_2"/>
    <property type="match status" value="1"/>
</dbReference>
<feature type="transmembrane region" description="Helical" evidence="10">
    <location>
        <begin position="12"/>
        <end position="41"/>
    </location>
</feature>
<evidence type="ECO:0000256" key="3">
    <source>
        <dbReference type="ARBA" id="ARBA00022692"/>
    </source>
</evidence>
<dbReference type="Pfam" id="PF00001">
    <property type="entry name" value="7tm_1"/>
    <property type="match status" value="1"/>
</dbReference>
<dbReference type="GO" id="GO:0007197">
    <property type="term" value="P:adenylate cyclase-inhibiting G protein-coupled acetylcholine receptor signaling pathway"/>
    <property type="evidence" value="ECO:0007669"/>
    <property type="project" value="TreeGrafter"/>
</dbReference>
<dbReference type="GO" id="GO:0016907">
    <property type="term" value="F:G protein-coupled acetylcholine receptor activity"/>
    <property type="evidence" value="ECO:0007669"/>
    <property type="project" value="TreeGrafter"/>
</dbReference>
<evidence type="ECO:0000259" key="11">
    <source>
        <dbReference type="PROSITE" id="PS50262"/>
    </source>
</evidence>
<dbReference type="Proteomes" id="UP000663889">
    <property type="component" value="Unassembled WGS sequence"/>
</dbReference>
<dbReference type="PANTHER" id="PTHR24247:SF195">
    <property type="entry name" value="G-PROTEIN COUPLED RECEPTORS FAMILY 1 PROFILE DOMAIN-CONTAINING PROTEIN"/>
    <property type="match status" value="1"/>
</dbReference>
<keyword evidence="3 9" id="KW-0812">Transmembrane</keyword>
<comment type="caution">
    <text evidence="12">The sequence shown here is derived from an EMBL/GenBank/DDBJ whole genome shotgun (WGS) entry which is preliminary data.</text>
</comment>
<keyword evidence="8 9" id="KW-0807">Transducer</keyword>
<feature type="transmembrane region" description="Helical" evidence="10">
    <location>
        <begin position="90"/>
        <end position="111"/>
    </location>
</feature>
<evidence type="ECO:0000256" key="9">
    <source>
        <dbReference type="RuleBase" id="RU000688"/>
    </source>
</evidence>
<dbReference type="GO" id="GO:0030425">
    <property type="term" value="C:dendrite"/>
    <property type="evidence" value="ECO:0007669"/>
    <property type="project" value="TreeGrafter"/>
</dbReference>
<feature type="transmembrane region" description="Helical" evidence="10">
    <location>
        <begin position="362"/>
        <end position="384"/>
    </location>
</feature>
<feature type="transmembrane region" description="Helical" evidence="10">
    <location>
        <begin position="131"/>
        <end position="154"/>
    </location>
</feature>
<sequence length="443" mass="51812">MTIINTSNSSSIIILILIGICLSLIALITALGNIIVLLAFYCDKNLRTINDYFILNMAIADFLVGSFCIPFYIPFSMTQLWPFGSLFCKIWVTIDDVATMTSVLNIVGISINRYWSIAYPISYRKYVKQHFVYLVMGAIWCFSFINFAPGIWLLSLFNNNNNITRSDCSGDYNRSFVYMLIAQFNYFIWPFIVLCVLNMLIMLNLWKRSRKMNRLMSFNQYAKHRERNIGSSSLVTSKDIEDDQHLPSLISSYSIIIQKQSSTITNSSVNRCYYRNKKDSKETCKSLSMSYLSRKCANVNFSPSYDYRSDSLIDYRIESETKISRSIINELRSQNHLNNKKYKRYRQCDSRIIRDRKAARSLFILVIVFLIFLFPYVICAISITADVNISGIIFEISFWLLWLNSTCNPFLYPFIQIKYRRAYLKLYQSCLKYFTFSRSNHSF</sequence>
<evidence type="ECO:0000256" key="8">
    <source>
        <dbReference type="ARBA" id="ARBA00023224"/>
    </source>
</evidence>
<dbReference type="SUPFAM" id="SSF81321">
    <property type="entry name" value="Family A G protein-coupled receptor-like"/>
    <property type="match status" value="1"/>
</dbReference>
<dbReference type="InterPro" id="IPR017452">
    <property type="entry name" value="GPCR_Rhodpsn_7TM"/>
</dbReference>
<evidence type="ECO:0000313" key="12">
    <source>
        <dbReference type="EMBL" id="CAF1421581.1"/>
    </source>
</evidence>
<feature type="transmembrane region" description="Helical" evidence="10">
    <location>
        <begin position="186"/>
        <end position="206"/>
    </location>
</feature>
<dbReference type="PRINTS" id="PR00237">
    <property type="entry name" value="GPCRRHODOPSN"/>
</dbReference>
<keyword evidence="5 9" id="KW-0297">G-protein coupled receptor</keyword>
<feature type="transmembrane region" description="Helical" evidence="10">
    <location>
        <begin position="396"/>
        <end position="415"/>
    </location>
</feature>
<keyword evidence="4 10" id="KW-1133">Transmembrane helix</keyword>
<evidence type="ECO:0000256" key="5">
    <source>
        <dbReference type="ARBA" id="ARBA00023040"/>
    </source>
</evidence>
<name>A0A815MMB6_9BILA</name>
<dbReference type="GO" id="GO:0007187">
    <property type="term" value="P:G protein-coupled receptor signaling pathway, coupled to cyclic nucleotide second messenger"/>
    <property type="evidence" value="ECO:0007669"/>
    <property type="project" value="TreeGrafter"/>
</dbReference>
<dbReference type="AlphaFoldDB" id="A0A815MMB6"/>
<evidence type="ECO:0000256" key="2">
    <source>
        <dbReference type="ARBA" id="ARBA00022475"/>
    </source>
</evidence>
<dbReference type="GO" id="GO:0004993">
    <property type="term" value="F:G protein-coupled serotonin receptor activity"/>
    <property type="evidence" value="ECO:0007669"/>
    <property type="project" value="TreeGrafter"/>
</dbReference>
<organism evidence="12 13">
    <name type="scientific">Rotaria sordida</name>
    <dbReference type="NCBI Taxonomy" id="392033"/>
    <lineage>
        <taxon>Eukaryota</taxon>
        <taxon>Metazoa</taxon>
        <taxon>Spiralia</taxon>
        <taxon>Gnathifera</taxon>
        <taxon>Rotifera</taxon>
        <taxon>Eurotatoria</taxon>
        <taxon>Bdelloidea</taxon>
        <taxon>Philodinida</taxon>
        <taxon>Philodinidae</taxon>
        <taxon>Rotaria</taxon>
    </lineage>
</organism>
<evidence type="ECO:0000256" key="7">
    <source>
        <dbReference type="ARBA" id="ARBA00023170"/>
    </source>
</evidence>
<feature type="transmembrane region" description="Helical" evidence="10">
    <location>
        <begin position="53"/>
        <end position="75"/>
    </location>
</feature>
<keyword evidence="2" id="KW-1003">Cell membrane</keyword>
<comment type="similarity">
    <text evidence="9">Belongs to the G-protein coupled receptor 1 family.</text>
</comment>
<dbReference type="GO" id="GO:0005886">
    <property type="term" value="C:plasma membrane"/>
    <property type="evidence" value="ECO:0007669"/>
    <property type="project" value="UniProtKB-SubCell"/>
</dbReference>
<dbReference type="InterPro" id="IPR000276">
    <property type="entry name" value="GPCR_Rhodpsn"/>
</dbReference>
<keyword evidence="6 10" id="KW-0472">Membrane</keyword>
<protein>
    <recommendedName>
        <fullName evidence="11">G-protein coupled receptors family 1 profile domain-containing protein</fullName>
    </recommendedName>
</protein>